<dbReference type="SUPFAM" id="SSF51338">
    <property type="entry name" value="Composite domain of metallo-dependent hydrolases"/>
    <property type="match status" value="1"/>
</dbReference>
<name>A0A1V4SUY4_9CLOT</name>
<keyword evidence="2" id="KW-0378">Hydrolase</keyword>
<dbReference type="RefSeq" id="WP_080022836.1">
    <property type="nucleotide sequence ID" value="NZ_LTAY01000038.1"/>
</dbReference>
<dbReference type="SUPFAM" id="SSF51556">
    <property type="entry name" value="Metallo-dependent hydrolases"/>
    <property type="match status" value="1"/>
</dbReference>
<organism evidence="2 3">
    <name type="scientific">Clostridium thermobutyricum DSM 4928</name>
    <dbReference type="NCBI Taxonomy" id="1121339"/>
    <lineage>
        <taxon>Bacteria</taxon>
        <taxon>Bacillati</taxon>
        <taxon>Bacillota</taxon>
        <taxon>Clostridia</taxon>
        <taxon>Eubacteriales</taxon>
        <taxon>Clostridiaceae</taxon>
        <taxon>Clostridium</taxon>
    </lineage>
</organism>
<dbReference type="EMBL" id="LTAY01000038">
    <property type="protein sequence ID" value="OPX47743.1"/>
    <property type="molecule type" value="Genomic_DNA"/>
</dbReference>
<dbReference type="InterPro" id="IPR032466">
    <property type="entry name" value="Metal_Hydrolase"/>
</dbReference>
<dbReference type="Gene3D" id="3.20.20.140">
    <property type="entry name" value="Metal-dependent hydrolases"/>
    <property type="match status" value="1"/>
</dbReference>
<dbReference type="PANTHER" id="PTHR43135">
    <property type="entry name" value="ALPHA-D-RIBOSE 1-METHYLPHOSPHONATE 5-TRIPHOSPHATE DIPHOSPHATASE"/>
    <property type="match status" value="1"/>
</dbReference>
<dbReference type="AlphaFoldDB" id="A0A1V4SUY4"/>
<dbReference type="GO" id="GO:0050480">
    <property type="term" value="F:imidazolonepropionase activity"/>
    <property type="evidence" value="ECO:0007669"/>
    <property type="project" value="UniProtKB-EC"/>
</dbReference>
<gene>
    <name evidence="2" type="primary">hutI</name>
    <name evidence="2" type="ORF">CLTHE_16530</name>
</gene>
<dbReference type="Pfam" id="PF01979">
    <property type="entry name" value="Amidohydro_1"/>
    <property type="match status" value="1"/>
</dbReference>
<feature type="domain" description="Amidohydrolase-related" evidence="1">
    <location>
        <begin position="46"/>
        <end position="362"/>
    </location>
</feature>
<dbReference type="InterPro" id="IPR011059">
    <property type="entry name" value="Metal-dep_hydrolase_composite"/>
</dbReference>
<accession>A0A1V4SUY4</accession>
<protein>
    <submittedName>
        <fullName evidence="2">Imidazolonepropionase</fullName>
        <ecNumber evidence="2">3.5.2.7</ecNumber>
    </submittedName>
</protein>
<dbReference type="PANTHER" id="PTHR43135:SF3">
    <property type="entry name" value="ALPHA-D-RIBOSE 1-METHYLPHOSPHONATE 5-TRIPHOSPHATE DIPHOSPHATASE"/>
    <property type="match status" value="1"/>
</dbReference>
<dbReference type="EC" id="3.5.2.7" evidence="2"/>
<evidence type="ECO:0000313" key="3">
    <source>
        <dbReference type="Proteomes" id="UP000191448"/>
    </source>
</evidence>
<dbReference type="InterPro" id="IPR051781">
    <property type="entry name" value="Metallo-dep_Hydrolase"/>
</dbReference>
<dbReference type="Proteomes" id="UP000191448">
    <property type="component" value="Unassembled WGS sequence"/>
</dbReference>
<dbReference type="OrthoDB" id="9776455at2"/>
<proteinExistence type="predicted"/>
<reference evidence="2 3" key="1">
    <citation type="submission" date="2016-02" db="EMBL/GenBank/DDBJ databases">
        <title>Genome sequence of Clostridium thermobutyricum DSM 4928.</title>
        <authorList>
            <person name="Poehlein A."/>
            <person name="Daniel R."/>
        </authorList>
    </citation>
    <scope>NUCLEOTIDE SEQUENCE [LARGE SCALE GENOMIC DNA]</scope>
    <source>
        <strain evidence="2 3">DSM 4928</strain>
    </source>
</reference>
<comment type="caution">
    <text evidence="2">The sequence shown here is derived from an EMBL/GenBank/DDBJ whole genome shotgun (WGS) entry which is preliminary data.</text>
</comment>
<evidence type="ECO:0000313" key="2">
    <source>
        <dbReference type="EMBL" id="OPX47743.1"/>
    </source>
</evidence>
<dbReference type="InterPro" id="IPR006680">
    <property type="entry name" value="Amidohydro-rel"/>
</dbReference>
<evidence type="ECO:0000259" key="1">
    <source>
        <dbReference type="Pfam" id="PF01979"/>
    </source>
</evidence>
<dbReference type="Gene3D" id="2.30.40.10">
    <property type="entry name" value="Urease, subunit C, domain 1"/>
    <property type="match status" value="1"/>
</dbReference>
<sequence length="366" mass="40211">MGTLIKNVNVFDGKKFIGVKDIAIEGNRIVSELTSDSEVIDGTGKTLLPGFWDCHVHVYDRPDFLKKSRRYGNTTILDMGCRIHDTIDKMRSAGIVNILSPYFIAVAPTSSAIESMQYPELCRMKTPEDGVKFVHRMIEWGADYIKIILEEESGVGRTAGSDFPIEIGKAIVDEAHKFDLKVIAHAVTVSSWRKGIAFGVDILTHMPMSEEIPDDVVEAIVRQGITLTPTITMMDAIATNIHKKVPQAPVSKKIAEENLKKLIKAGAEILVSTDANEDDPCPPASVEYGLGLLNEMENIKECGMSNTEVLMCATSKPSEYFGQPERGIITPGKIADLVLVNGNPEANLADIYNIDRVLVGGQQFKY</sequence>